<feature type="compositionally biased region" description="Low complexity" evidence="1">
    <location>
        <begin position="29"/>
        <end position="48"/>
    </location>
</feature>
<dbReference type="GeneID" id="128776232"/>
<dbReference type="RefSeq" id="XP_053756575.1">
    <property type="nucleotide sequence ID" value="XM_053900600.1"/>
</dbReference>
<feature type="region of interest" description="Disordered" evidence="1">
    <location>
        <begin position="1"/>
        <end position="48"/>
    </location>
</feature>
<proteinExistence type="predicted"/>
<feature type="region of interest" description="Disordered" evidence="1">
    <location>
        <begin position="141"/>
        <end position="164"/>
    </location>
</feature>
<feature type="compositionally biased region" description="Pro residues" evidence="1">
    <location>
        <begin position="1"/>
        <end position="11"/>
    </location>
</feature>
<dbReference type="AlphaFoldDB" id="A0A9W2VDA9"/>
<evidence type="ECO:0000313" key="3">
    <source>
        <dbReference type="RefSeq" id="XP_053756575.1"/>
    </source>
</evidence>
<reference evidence="3" key="1">
    <citation type="submission" date="2025-08" db="UniProtKB">
        <authorList>
            <consortium name="RefSeq"/>
        </authorList>
    </citation>
    <scope>IDENTIFICATION</scope>
    <source>
        <tissue evidence="3">Whole blood</tissue>
    </source>
</reference>
<keyword evidence="2" id="KW-1185">Reference proteome</keyword>
<protein>
    <submittedName>
        <fullName evidence="3">Basic salivary proline-rich protein 2-like</fullName>
    </submittedName>
</protein>
<sequence length="389" mass="40843">MAASSPTPPPARWRSATLPEPSRPREPPSRLGDTGAATGPGGEPTVPVGQVARWLRPAGPAFIRAAEPEKAGLVVTFRDLVSICPHNPPPARDAGSQMAATRSCFSLHSWMPGDTGGRLQGLLPGPRVPETLQPPEFCFSRRSPQAAAPGGPAPQERGGVLDREGPDTLWKQVLQGEPPVATGPLLPMCLMGPQVATEGWKPGPGQMPRTHIHPIHVNTELRMVDGQALREAASSTGVHQPPGVWAGTTPVESGPAGEKCDHIRPLGICCKTIALVTAVVYKPPQTPWCSGNPGDSASQRGRRSGGARVRESGGLAAESGGRPAAVPPPPPREQAQEEKPRQPLRSPQPPAPSLQPGPSLQGPCVQREGQESRAGRKSGGPNKDREARR</sequence>
<evidence type="ECO:0000313" key="2">
    <source>
        <dbReference type="Proteomes" id="UP001165780"/>
    </source>
</evidence>
<feature type="region of interest" description="Disordered" evidence="1">
    <location>
        <begin position="285"/>
        <end position="389"/>
    </location>
</feature>
<gene>
    <name evidence="3" type="primary">LOC128776232</name>
</gene>
<feature type="compositionally biased region" description="Pro residues" evidence="1">
    <location>
        <begin position="346"/>
        <end position="355"/>
    </location>
</feature>
<name>A0A9W2VDA9_PANPR</name>
<evidence type="ECO:0000256" key="1">
    <source>
        <dbReference type="SAM" id="MobiDB-lite"/>
    </source>
</evidence>
<feature type="compositionally biased region" description="Low complexity" evidence="1">
    <location>
        <begin position="144"/>
        <end position="155"/>
    </location>
</feature>
<dbReference type="Proteomes" id="UP001165780">
    <property type="component" value="Unplaced"/>
</dbReference>
<feature type="region of interest" description="Disordered" evidence="1">
    <location>
        <begin position="235"/>
        <end position="258"/>
    </location>
</feature>
<organism evidence="2 3">
    <name type="scientific">Panthera pardus</name>
    <name type="common">Leopard</name>
    <name type="synonym">Felis pardus</name>
    <dbReference type="NCBI Taxonomy" id="9691"/>
    <lineage>
        <taxon>Eukaryota</taxon>
        <taxon>Metazoa</taxon>
        <taxon>Chordata</taxon>
        <taxon>Craniata</taxon>
        <taxon>Vertebrata</taxon>
        <taxon>Euteleostomi</taxon>
        <taxon>Mammalia</taxon>
        <taxon>Eutheria</taxon>
        <taxon>Laurasiatheria</taxon>
        <taxon>Carnivora</taxon>
        <taxon>Feliformia</taxon>
        <taxon>Felidae</taxon>
        <taxon>Pantherinae</taxon>
        <taxon>Panthera</taxon>
    </lineage>
</organism>
<accession>A0A9W2VDA9</accession>